<dbReference type="SUPFAM" id="SSF56317">
    <property type="entry name" value="Carbon-nitrogen hydrolase"/>
    <property type="match status" value="2"/>
</dbReference>
<keyword evidence="5" id="KW-1185">Reference proteome</keyword>
<feature type="region of interest" description="Disordered" evidence="2">
    <location>
        <begin position="400"/>
        <end position="454"/>
    </location>
</feature>
<comment type="similarity">
    <text evidence="1">Belongs to the carbon-nitrogen hydrolase superfamily. Nitrilase family.</text>
</comment>
<dbReference type="EMBL" id="CAWUON010000006">
    <property type="protein sequence ID" value="CAK7264227.1"/>
    <property type="molecule type" value="Genomic_DNA"/>
</dbReference>
<gene>
    <name evidence="4" type="ORF">SEPCBS119000_000881</name>
</gene>
<evidence type="ECO:0000256" key="1">
    <source>
        <dbReference type="ARBA" id="ARBA00008129"/>
    </source>
</evidence>
<feature type="compositionally biased region" description="Basic and acidic residues" evidence="2">
    <location>
        <begin position="406"/>
        <end position="419"/>
    </location>
</feature>
<evidence type="ECO:0000313" key="5">
    <source>
        <dbReference type="Proteomes" id="UP001642502"/>
    </source>
</evidence>
<dbReference type="Gene3D" id="3.60.110.10">
    <property type="entry name" value="Carbon-nitrogen hydrolase"/>
    <property type="match status" value="2"/>
</dbReference>
<protein>
    <recommendedName>
        <fullName evidence="3">CN hydrolase domain-containing protein</fullName>
    </recommendedName>
</protein>
<evidence type="ECO:0000259" key="3">
    <source>
        <dbReference type="PROSITE" id="PS50263"/>
    </source>
</evidence>
<dbReference type="PROSITE" id="PS50263">
    <property type="entry name" value="CN_HYDROLASE"/>
    <property type="match status" value="1"/>
</dbReference>
<dbReference type="InterPro" id="IPR044149">
    <property type="entry name" value="Nitrilases_CHs"/>
</dbReference>
<evidence type="ECO:0000313" key="4">
    <source>
        <dbReference type="EMBL" id="CAK7264227.1"/>
    </source>
</evidence>
<sequence>MAKIRLGTCSPPAAESLASSLLVLERLVIKAASKGVDLLLLPEAFLGGGYPRGGSCPDLPSTADQEALFDYNFQQVVDFGDIVVDDAGAGGGTAWINRDEHLHDDEFTGDGTRETLERIARQTGVFLVVGAIEKAERNLYCAVVYVCPQKGVLGKRRKLQPTPQAGHKGMIWSAVGRAALQVISTDIKGVHIRLAAAISGENYMPLLRQSVYAQDINLYLATTTESGDAWLSLARTIGIEGCCFVMTSSMSKTAPGRALRSKNAASTSPSPIDSKSQMQTNPITTGTVFRTNGSGVTTKTVTCAASCPGGKPRRRKKSFVLDEYGNEIVLSCETVVEDDLEAAKGNVNGTSNAASDAPVPLPPFPRLPVDQAWEQHKRERRRSSVFDEDDNEIVLRCPRGLTSVAPDHHPEDSDTEKSLDMGSAHSEKMQPGSPKGKSLQTLSPDTRVAGTRCGPVIVSPSGEVLAEPGWDVDENIVVADVDFEDCSRRRFDLGKFGDFL</sequence>
<reference evidence="4 5" key="1">
    <citation type="submission" date="2024-01" db="EMBL/GenBank/DDBJ databases">
        <authorList>
            <person name="Allen C."/>
            <person name="Tagirdzhanova G."/>
        </authorList>
    </citation>
    <scope>NUCLEOTIDE SEQUENCE [LARGE SCALE GENOMIC DNA]</scope>
    <source>
        <strain evidence="4 5">CBS 119000</strain>
    </source>
</reference>
<proteinExistence type="inferred from homology"/>
<accession>A0ABP0DAV2</accession>
<dbReference type="Pfam" id="PF00795">
    <property type="entry name" value="CN_hydrolase"/>
    <property type="match status" value="1"/>
</dbReference>
<name>A0ABP0DAV2_9PEZI</name>
<comment type="caution">
    <text evidence="4">The sequence shown here is derived from an EMBL/GenBank/DDBJ whole genome shotgun (WGS) entry which is preliminary data.</text>
</comment>
<dbReference type="Proteomes" id="UP001642502">
    <property type="component" value="Unassembled WGS sequence"/>
</dbReference>
<dbReference type="InterPro" id="IPR036526">
    <property type="entry name" value="C-N_Hydrolase_sf"/>
</dbReference>
<evidence type="ECO:0000256" key="2">
    <source>
        <dbReference type="SAM" id="MobiDB-lite"/>
    </source>
</evidence>
<feature type="region of interest" description="Disordered" evidence="2">
    <location>
        <begin position="255"/>
        <end position="291"/>
    </location>
</feature>
<dbReference type="PANTHER" id="PTHR46044:SF12">
    <property type="entry name" value="HYDROLASE"/>
    <property type="match status" value="1"/>
</dbReference>
<organism evidence="4 5">
    <name type="scientific">Sporothrix epigloea</name>
    <dbReference type="NCBI Taxonomy" id="1892477"/>
    <lineage>
        <taxon>Eukaryota</taxon>
        <taxon>Fungi</taxon>
        <taxon>Dikarya</taxon>
        <taxon>Ascomycota</taxon>
        <taxon>Pezizomycotina</taxon>
        <taxon>Sordariomycetes</taxon>
        <taxon>Sordariomycetidae</taxon>
        <taxon>Ophiostomatales</taxon>
        <taxon>Ophiostomataceae</taxon>
        <taxon>Sporothrix</taxon>
    </lineage>
</organism>
<feature type="compositionally biased region" description="Polar residues" evidence="2">
    <location>
        <begin position="263"/>
        <end position="291"/>
    </location>
</feature>
<dbReference type="PANTHER" id="PTHR46044">
    <property type="entry name" value="NITRILASE"/>
    <property type="match status" value="1"/>
</dbReference>
<dbReference type="InterPro" id="IPR003010">
    <property type="entry name" value="C-N_Hydrolase"/>
</dbReference>
<feature type="domain" description="CN hydrolase" evidence="3">
    <location>
        <begin position="2"/>
        <end position="298"/>
    </location>
</feature>